<dbReference type="PANTHER" id="PTHR10819:SF3">
    <property type="entry name" value="PHOSPHOTRIESTERASE-RELATED PROTEIN"/>
    <property type="match status" value="1"/>
</dbReference>
<keyword evidence="2" id="KW-0378">Hydrolase</keyword>
<dbReference type="AlphaFoldDB" id="A0A3A9Z0H5"/>
<feature type="binding site" evidence="4">
    <location>
        <position position="31"/>
    </location>
    <ligand>
        <name>Zn(2+)</name>
        <dbReference type="ChEBI" id="CHEBI:29105"/>
        <label>1</label>
    </ligand>
</feature>
<accession>A0A3A9Z0H5</accession>
<dbReference type="InterPro" id="IPR001559">
    <property type="entry name" value="Phosphotriesterase"/>
</dbReference>
<keyword evidence="7" id="KW-1185">Reference proteome</keyword>
<proteinExistence type="inferred from homology"/>
<comment type="caution">
    <text evidence="6">The sequence shown here is derived from an EMBL/GenBank/DDBJ whole genome shotgun (WGS) entry which is preliminary data.</text>
</comment>
<dbReference type="Pfam" id="PF02126">
    <property type="entry name" value="PTE"/>
    <property type="match status" value="1"/>
</dbReference>
<dbReference type="Proteomes" id="UP000272474">
    <property type="component" value="Unassembled WGS sequence"/>
</dbReference>
<reference evidence="6 7" key="1">
    <citation type="journal article" date="2014" name="Int. J. Syst. Evol. Microbiol.">
        <title>Streptomyces hoynatensis sp. nov., isolated from deep marine sediment.</title>
        <authorList>
            <person name="Veyisoglu A."/>
            <person name="Sahin N."/>
        </authorList>
    </citation>
    <scope>NUCLEOTIDE SEQUENCE [LARGE SCALE GENOMIC DNA]</scope>
    <source>
        <strain evidence="6 7">KCTC 29097</strain>
    </source>
</reference>
<feature type="binding site" evidence="4">
    <location>
        <position position="265"/>
    </location>
    <ligand>
        <name>Zn(2+)</name>
        <dbReference type="ChEBI" id="CHEBI:29105"/>
        <label>1</label>
    </ligand>
</feature>
<dbReference type="EMBL" id="RBAL01000007">
    <property type="protein sequence ID" value="RKN41650.1"/>
    <property type="molecule type" value="Genomic_DNA"/>
</dbReference>
<dbReference type="InterPro" id="IPR032466">
    <property type="entry name" value="Metal_Hydrolase"/>
</dbReference>
<feature type="binding site" evidence="4">
    <location>
        <position position="29"/>
    </location>
    <ligand>
        <name>Zn(2+)</name>
        <dbReference type="ChEBI" id="CHEBI:29105"/>
        <label>1</label>
    </ligand>
</feature>
<dbReference type="PANTHER" id="PTHR10819">
    <property type="entry name" value="PHOSPHOTRIESTERASE-RELATED"/>
    <property type="match status" value="1"/>
</dbReference>
<name>A0A3A9Z0H5_9ACTN</name>
<sequence>MSTEASGQPVIRTVLGDVAPEEFGVCDAHDHLFMRSLLLAGQELDDPAAATAELRAFAALGGRAVVQWTPFGMGRRAGRLGEVSRAAGVHIVAATGLHQLGHIGTTLMERVRDRLTELFVDELTRGLRNDDDPDGPHGTARAGMIKVAGAFHGVDAHARRVMTAAAEAHHATGAPIGVHLEGGTAALDVLALLCDWLDVPPERVLLGHLNRSPDVRVHRRVAEAGAFLVFDGPSRAHHATDWRLLDTLAALCEAGYSGQLLLGGDTTTAVARAAGGEGPGMPFLLSGLRPRIERELGTRVATAIFVDNPARAYAASWKASPRV</sequence>
<dbReference type="Gene3D" id="3.20.20.140">
    <property type="entry name" value="Metal-dependent hydrolases"/>
    <property type="match status" value="1"/>
</dbReference>
<dbReference type="OrthoDB" id="9795018at2"/>
<protein>
    <submittedName>
        <fullName evidence="6">Phosphotriesterase</fullName>
    </submittedName>
</protein>
<comment type="similarity">
    <text evidence="5">Belongs to the metallo-dependent hydrolases superfamily. Phosphotriesterase family.</text>
</comment>
<evidence type="ECO:0000256" key="4">
    <source>
        <dbReference type="PIRSR" id="PIRSR601559-51"/>
    </source>
</evidence>
<feature type="binding site" description="via carbamate group" evidence="4">
    <location>
        <position position="146"/>
    </location>
    <ligand>
        <name>Zn(2+)</name>
        <dbReference type="ChEBI" id="CHEBI:29105"/>
        <label>1</label>
    </ligand>
</feature>
<feature type="binding site" description="via carbamate group" evidence="4">
    <location>
        <position position="146"/>
    </location>
    <ligand>
        <name>Zn(2+)</name>
        <dbReference type="ChEBI" id="CHEBI:29105"/>
        <label>2</label>
    </ligand>
</feature>
<dbReference type="RefSeq" id="WP_120679501.1">
    <property type="nucleotide sequence ID" value="NZ_RBAL01000007.1"/>
</dbReference>
<evidence type="ECO:0000256" key="5">
    <source>
        <dbReference type="PROSITE-ProRule" id="PRU00679"/>
    </source>
</evidence>
<dbReference type="SUPFAM" id="SSF51556">
    <property type="entry name" value="Metallo-dependent hydrolases"/>
    <property type="match status" value="1"/>
</dbReference>
<feature type="binding site" evidence="4">
    <location>
        <position position="179"/>
    </location>
    <ligand>
        <name>Zn(2+)</name>
        <dbReference type="ChEBI" id="CHEBI:29105"/>
        <label>2</label>
    </ligand>
</feature>
<evidence type="ECO:0000256" key="1">
    <source>
        <dbReference type="ARBA" id="ARBA00022723"/>
    </source>
</evidence>
<evidence type="ECO:0000313" key="6">
    <source>
        <dbReference type="EMBL" id="RKN41650.1"/>
    </source>
</evidence>
<organism evidence="6 7">
    <name type="scientific">Streptomyces hoynatensis</name>
    <dbReference type="NCBI Taxonomy" id="1141874"/>
    <lineage>
        <taxon>Bacteria</taxon>
        <taxon>Bacillati</taxon>
        <taxon>Actinomycetota</taxon>
        <taxon>Actinomycetes</taxon>
        <taxon>Kitasatosporales</taxon>
        <taxon>Streptomycetaceae</taxon>
        <taxon>Streptomyces</taxon>
    </lineage>
</organism>
<feature type="binding site" evidence="4">
    <location>
        <position position="208"/>
    </location>
    <ligand>
        <name>Zn(2+)</name>
        <dbReference type="ChEBI" id="CHEBI:29105"/>
        <label>2</label>
    </ligand>
</feature>
<dbReference type="GO" id="GO:0008270">
    <property type="term" value="F:zinc ion binding"/>
    <property type="evidence" value="ECO:0007669"/>
    <property type="project" value="InterPro"/>
</dbReference>
<dbReference type="GO" id="GO:0016787">
    <property type="term" value="F:hydrolase activity"/>
    <property type="evidence" value="ECO:0007669"/>
    <property type="project" value="UniProtKB-KW"/>
</dbReference>
<dbReference type="PROSITE" id="PS51347">
    <property type="entry name" value="PHOSPHOTRIESTERASE_2"/>
    <property type="match status" value="1"/>
</dbReference>
<dbReference type="PIRSF" id="PIRSF016839">
    <property type="entry name" value="PhP"/>
    <property type="match status" value="1"/>
</dbReference>
<comment type="cofactor">
    <cofactor evidence="4">
        <name>a divalent metal cation</name>
        <dbReference type="ChEBI" id="CHEBI:60240"/>
    </cofactor>
    <text evidence="4">Binds 2 divalent metal cations per subunit.</text>
</comment>
<feature type="modified residue" description="N6-carboxylysine" evidence="3 5">
    <location>
        <position position="146"/>
    </location>
</feature>
<evidence type="ECO:0000256" key="3">
    <source>
        <dbReference type="PIRSR" id="PIRSR601559-50"/>
    </source>
</evidence>
<evidence type="ECO:0000313" key="7">
    <source>
        <dbReference type="Proteomes" id="UP000272474"/>
    </source>
</evidence>
<keyword evidence="1 4" id="KW-0479">Metal-binding</keyword>
<evidence type="ECO:0000256" key="2">
    <source>
        <dbReference type="ARBA" id="ARBA00022801"/>
    </source>
</evidence>
<gene>
    <name evidence="6" type="ORF">D7294_14265</name>
</gene>